<keyword evidence="5" id="KW-0812">Transmembrane</keyword>
<keyword evidence="8 11" id="KW-0067">ATP-binding</keyword>
<dbReference type="Proteomes" id="UP000002729">
    <property type="component" value="Unassembled WGS sequence"/>
</dbReference>
<feature type="domain" description="Cyclic nucleotide-binding" evidence="15">
    <location>
        <begin position="534"/>
        <end position="623"/>
    </location>
</feature>
<dbReference type="InterPro" id="IPR000595">
    <property type="entry name" value="cNMP-bd_dom"/>
</dbReference>
<evidence type="ECO:0000256" key="10">
    <source>
        <dbReference type="ARBA" id="ARBA00023136"/>
    </source>
</evidence>
<evidence type="ECO:0000256" key="3">
    <source>
        <dbReference type="ARBA" id="ARBA00022527"/>
    </source>
</evidence>
<feature type="region of interest" description="Disordered" evidence="13">
    <location>
        <begin position="306"/>
        <end position="335"/>
    </location>
</feature>
<dbReference type="InterPro" id="IPR000719">
    <property type="entry name" value="Prot_kinase_dom"/>
</dbReference>
<reference evidence="16 17" key="1">
    <citation type="journal article" date="2011" name="Proc. Natl. Acad. Sci. U.S.A.">
        <title>Niche of harmful alga Aureococcus anophagefferens revealed through ecogenomics.</title>
        <authorList>
            <person name="Gobler C.J."/>
            <person name="Berry D.L."/>
            <person name="Dyhrman S.T."/>
            <person name="Wilhelm S.W."/>
            <person name="Salamov A."/>
            <person name="Lobanov A.V."/>
            <person name="Zhang Y."/>
            <person name="Collier J.L."/>
            <person name="Wurch L.L."/>
            <person name="Kustka A.B."/>
            <person name="Dill B.D."/>
            <person name="Shah M."/>
            <person name="VerBerkmoes N.C."/>
            <person name="Kuo A."/>
            <person name="Terry A."/>
            <person name="Pangilinan J."/>
            <person name="Lindquist E.A."/>
            <person name="Lucas S."/>
            <person name="Paulsen I.T."/>
            <person name="Hattenrath-Lehmann T.K."/>
            <person name="Talmage S.C."/>
            <person name="Walker E.A."/>
            <person name="Koch F."/>
            <person name="Burson A.M."/>
            <person name="Marcoval M.A."/>
            <person name="Tang Y.Z."/>
            <person name="Lecleir G.R."/>
            <person name="Coyne K.J."/>
            <person name="Berg G.M."/>
            <person name="Bertrand E.M."/>
            <person name="Saito M.A."/>
            <person name="Gladyshev V.N."/>
            <person name="Grigoriev I.V."/>
        </authorList>
    </citation>
    <scope>NUCLEOTIDE SEQUENCE [LARGE SCALE GENOMIC DNA]</scope>
    <source>
        <strain evidence="17">CCMP 1984</strain>
    </source>
</reference>
<evidence type="ECO:0000313" key="16">
    <source>
        <dbReference type="EMBL" id="EGB02722.1"/>
    </source>
</evidence>
<dbReference type="RefSeq" id="XP_009042579.1">
    <property type="nucleotide sequence ID" value="XM_009044331.1"/>
</dbReference>
<evidence type="ECO:0000256" key="8">
    <source>
        <dbReference type="ARBA" id="ARBA00022840"/>
    </source>
</evidence>
<dbReference type="InterPro" id="IPR018488">
    <property type="entry name" value="cNMP-bd_CS"/>
</dbReference>
<dbReference type="OrthoDB" id="5345392at2759"/>
<feature type="compositionally biased region" description="Polar residues" evidence="13">
    <location>
        <begin position="318"/>
        <end position="328"/>
    </location>
</feature>
<dbReference type="PRINTS" id="PR00103">
    <property type="entry name" value="CAMPKINASE"/>
</dbReference>
<dbReference type="Pfam" id="PF00027">
    <property type="entry name" value="cNMP_binding"/>
    <property type="match status" value="2"/>
</dbReference>
<dbReference type="PROSITE" id="PS00889">
    <property type="entry name" value="CNMP_BINDING_2"/>
    <property type="match status" value="1"/>
</dbReference>
<dbReference type="PROSITE" id="PS00107">
    <property type="entry name" value="PROTEIN_KINASE_ATP"/>
    <property type="match status" value="1"/>
</dbReference>
<feature type="domain" description="Cyclic nucleotide-binding" evidence="15">
    <location>
        <begin position="374"/>
        <end position="519"/>
    </location>
</feature>
<dbReference type="Gene3D" id="1.10.510.10">
    <property type="entry name" value="Transferase(Phosphotransferase) domain 1"/>
    <property type="match status" value="2"/>
</dbReference>
<keyword evidence="9" id="KW-1133">Transmembrane helix</keyword>
<proteinExistence type="inferred from homology"/>
<protein>
    <submittedName>
        <fullName evidence="16">Putative cGMP-dependent protein kinase</fullName>
    </submittedName>
</protein>
<evidence type="ECO:0000256" key="11">
    <source>
        <dbReference type="PROSITE-ProRule" id="PRU10141"/>
    </source>
</evidence>
<evidence type="ECO:0000256" key="12">
    <source>
        <dbReference type="SAM" id="Coils"/>
    </source>
</evidence>
<dbReference type="eggNOG" id="KOG0614">
    <property type="taxonomic scope" value="Eukaryota"/>
</dbReference>
<dbReference type="InterPro" id="IPR017441">
    <property type="entry name" value="Protein_kinase_ATP_BS"/>
</dbReference>
<dbReference type="Pfam" id="PF04117">
    <property type="entry name" value="Mpv17_PMP22"/>
    <property type="match status" value="1"/>
</dbReference>
<dbReference type="Gene3D" id="2.60.120.10">
    <property type="entry name" value="Jelly Rolls"/>
    <property type="match status" value="2"/>
</dbReference>
<evidence type="ECO:0000256" key="6">
    <source>
        <dbReference type="ARBA" id="ARBA00022741"/>
    </source>
</evidence>
<dbReference type="PANTHER" id="PTHR24353">
    <property type="entry name" value="CYCLIC NUCLEOTIDE-DEPENDENT PROTEIN KINASE"/>
    <property type="match status" value="1"/>
</dbReference>
<feature type="compositionally biased region" description="Low complexity" evidence="13">
    <location>
        <begin position="946"/>
        <end position="973"/>
    </location>
</feature>
<accession>F0YQ87</accession>
<dbReference type="SUPFAM" id="SSF56112">
    <property type="entry name" value="Protein kinase-like (PK-like)"/>
    <property type="match status" value="1"/>
</dbReference>
<dbReference type="PROSITE" id="PS00888">
    <property type="entry name" value="CNMP_BINDING_1"/>
    <property type="match status" value="2"/>
</dbReference>
<comment type="similarity">
    <text evidence="2">Belongs to the peroxisomal membrane protein PXMP2/4 family.</text>
</comment>
<dbReference type="InterPro" id="IPR018490">
    <property type="entry name" value="cNMP-bd_dom_sf"/>
</dbReference>
<dbReference type="PROSITE" id="PS50011">
    <property type="entry name" value="PROTEIN_KINASE_DOM"/>
    <property type="match status" value="1"/>
</dbReference>
<keyword evidence="17" id="KW-1185">Reference proteome</keyword>
<evidence type="ECO:0000256" key="1">
    <source>
        <dbReference type="ARBA" id="ARBA00004141"/>
    </source>
</evidence>
<gene>
    <name evidence="16" type="primary">PKG1</name>
    <name evidence="16" type="ORF">AURANDRAFT_68623</name>
</gene>
<evidence type="ECO:0000256" key="9">
    <source>
        <dbReference type="ARBA" id="ARBA00022989"/>
    </source>
</evidence>
<keyword evidence="3" id="KW-0723">Serine/threonine-protein kinase</keyword>
<keyword evidence="12" id="KW-0175">Coiled coil</keyword>
<dbReference type="SMART" id="SM00100">
    <property type="entry name" value="cNMP"/>
    <property type="match status" value="2"/>
</dbReference>
<evidence type="ECO:0000256" key="7">
    <source>
        <dbReference type="ARBA" id="ARBA00022777"/>
    </source>
</evidence>
<keyword evidence="4" id="KW-0808">Transferase</keyword>
<dbReference type="Pfam" id="PF00069">
    <property type="entry name" value="Pkinase"/>
    <property type="match status" value="2"/>
</dbReference>
<evidence type="ECO:0000256" key="4">
    <source>
        <dbReference type="ARBA" id="ARBA00022679"/>
    </source>
</evidence>
<evidence type="ECO:0000259" key="14">
    <source>
        <dbReference type="PROSITE" id="PS50011"/>
    </source>
</evidence>
<evidence type="ECO:0000256" key="2">
    <source>
        <dbReference type="ARBA" id="ARBA00006824"/>
    </source>
</evidence>
<sequence>MARLVAAYAELSTRRPYSVAFASCTFKGMLADAFSQRVVEGRSEQDWKRTGVFAFYGGWYCGWFQHALYNVGYASLFGLETTVYNAARKVAFDSAFHIPLACFCVCFPVYYAYKHVLYDGDGWRAGLERYKGEAADMCRRYYTVWVPANMLVFTVVPVPLRIGFIATTSFGWLTAAGKQAAAPAPAAGRSGSIVGPNPQLDAETQEMIRETQRRGSGQQRKASWGLFTGGERRKSKEVVLSQEAELQTESYAEAMRLIKQQQEELARLRNENRKVQAELAAAKELLGDRDLAHMDGREKAATRDLRGSAGYIAPPKTQPSGSKASTTTKSRRESARRKVIRNFADDLALSRPEVVPKGDGVRDLIWNVCKENLLFSDLDDSCRDRLTDPFAPIECGAGEVVVRQGENGEHFYVVESGHLRVFVKGDEEEEESKAPEASSKEPWDLAMYESHDALGKYVLSVGACGGFGELALMYDTPRAATVIACGDCKLWAIKRSDCKSVLQSIQRAEMKGRVRFLRRVRIGAATGSDEPLGLGEFLTDQELARLASVLESEVVGEGEIIIRQGEPGNHFYIVEEGRVDVHRNEPSSGRRSSVILKENKLKHIETGGYFGERALINEEPRAAPDPDEMRLEDLTVLGTLGRGSFGIVRLVRHADTGATFACKCQAKAKIVDEAMEAYVTIECKILAMCDNPFVLKLYSTMQTDRCVYLVLELMPGGELYKHLQQMVCFPEPMLRFFVSQIVFAWTMCGTPEYLAPEILRNEGHNHGVDFWMLGVLTFELAHGQGPFVAQDEMALFELILKMRPKFPRAFSKNLRDLISRLLCHQKKRLGNSKEGWGAVRRQLWFTGYDWDGVWAKQVTAPLKPSVVVPEPNPDEDDFTLDLTEKEDDAARPDWCPRLPKTMHKWRPTKADDAVNELAAGSPKASPLGSGRRVAAAPYGSPGRGSLGSRRLGAGSPASSPSSPASPAARSLRD</sequence>
<dbReference type="SUPFAM" id="SSF51206">
    <property type="entry name" value="cAMP-binding domain-like"/>
    <property type="match status" value="2"/>
</dbReference>
<dbReference type="PROSITE" id="PS50042">
    <property type="entry name" value="CNMP_BINDING_3"/>
    <property type="match status" value="2"/>
</dbReference>
<feature type="coiled-coil region" evidence="12">
    <location>
        <begin position="244"/>
        <end position="285"/>
    </location>
</feature>
<dbReference type="KEGG" id="aaf:AURANDRAFT_68623"/>
<feature type="binding site" evidence="11">
    <location>
        <position position="663"/>
    </location>
    <ligand>
        <name>ATP</name>
        <dbReference type="ChEBI" id="CHEBI:30616"/>
    </ligand>
</feature>
<dbReference type="EMBL" id="GL833350">
    <property type="protein sequence ID" value="EGB02722.1"/>
    <property type="molecule type" value="Genomic_DNA"/>
</dbReference>
<dbReference type="GO" id="GO:0004674">
    <property type="term" value="F:protein serine/threonine kinase activity"/>
    <property type="evidence" value="ECO:0007669"/>
    <property type="project" value="UniProtKB-KW"/>
</dbReference>
<name>F0YQ87_AURAN</name>
<keyword evidence="10" id="KW-0472">Membrane</keyword>
<evidence type="ECO:0000259" key="15">
    <source>
        <dbReference type="PROSITE" id="PS50042"/>
    </source>
</evidence>
<dbReference type="InterPro" id="IPR014710">
    <property type="entry name" value="RmlC-like_jellyroll"/>
</dbReference>
<evidence type="ECO:0000256" key="5">
    <source>
        <dbReference type="ARBA" id="ARBA00022692"/>
    </source>
</evidence>
<dbReference type="CDD" id="cd00038">
    <property type="entry name" value="CAP_ED"/>
    <property type="match status" value="2"/>
</dbReference>
<dbReference type="InterPro" id="IPR011009">
    <property type="entry name" value="Kinase-like_dom_sf"/>
</dbReference>
<dbReference type="Gene3D" id="3.30.200.20">
    <property type="entry name" value="Phosphorylase Kinase, domain 1"/>
    <property type="match status" value="1"/>
</dbReference>
<keyword evidence="7 16" id="KW-0418">Kinase</keyword>
<evidence type="ECO:0000313" key="17">
    <source>
        <dbReference type="Proteomes" id="UP000002729"/>
    </source>
</evidence>
<feature type="domain" description="Protein kinase" evidence="14">
    <location>
        <begin position="634"/>
        <end position="845"/>
    </location>
</feature>
<dbReference type="GO" id="GO:0005524">
    <property type="term" value="F:ATP binding"/>
    <property type="evidence" value="ECO:0007669"/>
    <property type="project" value="UniProtKB-UniRule"/>
</dbReference>
<dbReference type="GO" id="GO:0016020">
    <property type="term" value="C:membrane"/>
    <property type="evidence" value="ECO:0007669"/>
    <property type="project" value="UniProtKB-SubCell"/>
</dbReference>
<dbReference type="InterPro" id="IPR007248">
    <property type="entry name" value="Mpv17_PMP22"/>
</dbReference>
<comment type="subcellular location">
    <subcellularLocation>
        <location evidence="1">Membrane</location>
        <topology evidence="1">Multi-pass membrane protein</topology>
    </subcellularLocation>
</comment>
<organism evidence="17">
    <name type="scientific">Aureococcus anophagefferens</name>
    <name type="common">Harmful bloom alga</name>
    <dbReference type="NCBI Taxonomy" id="44056"/>
    <lineage>
        <taxon>Eukaryota</taxon>
        <taxon>Sar</taxon>
        <taxon>Stramenopiles</taxon>
        <taxon>Ochrophyta</taxon>
        <taxon>Pelagophyceae</taxon>
        <taxon>Pelagomonadales</taxon>
        <taxon>Pelagomonadaceae</taxon>
        <taxon>Aureococcus</taxon>
    </lineage>
</organism>
<feature type="region of interest" description="Disordered" evidence="13">
    <location>
        <begin position="916"/>
        <end position="973"/>
    </location>
</feature>
<keyword evidence="6 11" id="KW-0547">Nucleotide-binding</keyword>
<dbReference type="GeneID" id="20226916"/>
<dbReference type="AlphaFoldDB" id="F0YQ87"/>
<dbReference type="InParanoid" id="F0YQ87"/>
<evidence type="ECO:0000256" key="13">
    <source>
        <dbReference type="SAM" id="MobiDB-lite"/>
    </source>
</evidence>